<protein>
    <submittedName>
        <fullName evidence="2">Dehydrogenase</fullName>
    </submittedName>
</protein>
<feature type="compositionally biased region" description="Polar residues" evidence="1">
    <location>
        <begin position="1"/>
        <end position="11"/>
    </location>
</feature>
<gene>
    <name evidence="2" type="ORF">EEQ99_30400</name>
</gene>
<accession>A0A432N9Z3</accession>
<evidence type="ECO:0000313" key="3">
    <source>
        <dbReference type="Proteomes" id="UP000273611"/>
    </source>
</evidence>
<reference evidence="2 3" key="1">
    <citation type="journal article" date="2015" name="Int. J. Syst. Evol. Microbiol.">
        <title>Rhizobium anhuiense sp. nov., isolated from effective nodules of Vicia faba and Pisum sativum.</title>
        <authorList>
            <person name="Zhang Y.J."/>
            <person name="Zheng W.T."/>
            <person name="Everall I."/>
            <person name="Young J.P."/>
            <person name="Zhang X.X."/>
            <person name="Tian C.F."/>
            <person name="Sui X.H."/>
            <person name="Wang E.T."/>
            <person name="Chen W.X."/>
        </authorList>
    </citation>
    <scope>NUCLEOTIDE SEQUENCE [LARGE SCALE GENOMIC DNA]</scope>
    <source>
        <strain evidence="2 3">CCBAU 23252</strain>
    </source>
</reference>
<dbReference type="EMBL" id="RIBW01000022">
    <property type="protein sequence ID" value="RUL96445.1"/>
    <property type="molecule type" value="Genomic_DNA"/>
</dbReference>
<dbReference type="Proteomes" id="UP000273611">
    <property type="component" value="Unassembled WGS sequence"/>
</dbReference>
<proteinExistence type="predicted"/>
<comment type="caution">
    <text evidence="2">The sequence shown here is derived from an EMBL/GenBank/DDBJ whole genome shotgun (WGS) entry which is preliminary data.</text>
</comment>
<evidence type="ECO:0000313" key="2">
    <source>
        <dbReference type="EMBL" id="RUL96445.1"/>
    </source>
</evidence>
<name>A0A432N9Z3_9HYPH</name>
<feature type="region of interest" description="Disordered" evidence="1">
    <location>
        <begin position="1"/>
        <end position="21"/>
    </location>
</feature>
<dbReference type="AlphaFoldDB" id="A0A432N9Z3"/>
<organism evidence="2 3">
    <name type="scientific">Rhizobium anhuiense</name>
    <dbReference type="NCBI Taxonomy" id="1184720"/>
    <lineage>
        <taxon>Bacteria</taxon>
        <taxon>Pseudomonadati</taxon>
        <taxon>Pseudomonadota</taxon>
        <taxon>Alphaproteobacteria</taxon>
        <taxon>Hyphomicrobiales</taxon>
        <taxon>Rhizobiaceae</taxon>
        <taxon>Rhizobium/Agrobacterium group</taxon>
        <taxon>Rhizobium</taxon>
    </lineage>
</organism>
<evidence type="ECO:0000256" key="1">
    <source>
        <dbReference type="SAM" id="MobiDB-lite"/>
    </source>
</evidence>
<sequence length="66" mass="7274">MLAQRDNTADTNPVDAAMAWHGGDPRATIEALLQDRVRLQEQLAIAKACMGKGYTRGWMPGAEFEQ</sequence>